<dbReference type="PRINTS" id="PR00377">
    <property type="entry name" value="IMPHPHTASES"/>
</dbReference>
<evidence type="ECO:0000256" key="5">
    <source>
        <dbReference type="ARBA" id="ARBA00022842"/>
    </source>
</evidence>
<accession>A0ABW4HSP8</accession>
<keyword evidence="3" id="KW-0479">Metal-binding</keyword>
<sequence>MIDDKRNSIYLNARAWVLEAGQQIRNQINEPRIIGTKSNPNDLVTEMDKQIEAFLVGKIKETYPEHCIIGEEGYGDELTSLEGTVWIIDPIDGTMNFVHQRKNFAISVGVFQDGVGEIGLIYDVMSDVLYHAKRSEGAYKNEEKLSALNEDLKFEESLLGMNHYFLCQNRMVDEGVMQQLIRAVRGSRTYGSAALEFAYVAEGIIDGYLSMRLAPWDIAAGIVIVNEVGGISTNLDGKPLNLLEINSLLTCNPQIQEQLLTYIKKGRK</sequence>
<dbReference type="Pfam" id="PF00459">
    <property type="entry name" value="Inositol_P"/>
    <property type="match status" value="1"/>
</dbReference>
<proteinExistence type="predicted"/>
<dbReference type="InterPro" id="IPR020550">
    <property type="entry name" value="Inositol_monophosphatase_CS"/>
</dbReference>
<dbReference type="PROSITE" id="PS00630">
    <property type="entry name" value="IMP_2"/>
    <property type="match status" value="1"/>
</dbReference>
<dbReference type="PANTHER" id="PTHR20854">
    <property type="entry name" value="INOSITOL MONOPHOSPHATASE"/>
    <property type="match status" value="1"/>
</dbReference>
<dbReference type="RefSeq" id="WP_251512543.1">
    <property type="nucleotide sequence ID" value="NZ_JAMBON010000006.1"/>
</dbReference>
<keyword evidence="7" id="KW-1185">Reference proteome</keyword>
<keyword evidence="4" id="KW-0378">Hydrolase</keyword>
<comment type="caution">
    <text evidence="6">The sequence shown here is derived from an EMBL/GenBank/DDBJ whole genome shotgun (WGS) entry which is preliminary data.</text>
</comment>
<protein>
    <recommendedName>
        <fullName evidence="2">inositol-phosphate phosphatase</fullName>
        <ecNumber evidence="2">3.1.3.25</ecNumber>
    </recommendedName>
</protein>
<dbReference type="Proteomes" id="UP001597221">
    <property type="component" value="Unassembled WGS sequence"/>
</dbReference>
<comment type="catalytic activity">
    <reaction evidence="1">
        <text>a myo-inositol phosphate + H2O = myo-inositol + phosphate</text>
        <dbReference type="Rhea" id="RHEA:24056"/>
        <dbReference type="ChEBI" id="CHEBI:15377"/>
        <dbReference type="ChEBI" id="CHEBI:17268"/>
        <dbReference type="ChEBI" id="CHEBI:43474"/>
        <dbReference type="ChEBI" id="CHEBI:84139"/>
        <dbReference type="EC" id="3.1.3.25"/>
    </reaction>
</comment>
<dbReference type="InterPro" id="IPR000760">
    <property type="entry name" value="Inositol_monophosphatase-like"/>
</dbReference>
<evidence type="ECO:0000256" key="3">
    <source>
        <dbReference type="ARBA" id="ARBA00022723"/>
    </source>
</evidence>
<dbReference type="EMBL" id="JBHUDE010000047">
    <property type="protein sequence ID" value="MFD1608152.1"/>
    <property type="molecule type" value="Genomic_DNA"/>
</dbReference>
<dbReference type="PROSITE" id="PS00629">
    <property type="entry name" value="IMP_1"/>
    <property type="match status" value="1"/>
</dbReference>
<dbReference type="Gene3D" id="3.30.540.10">
    <property type="entry name" value="Fructose-1,6-Bisphosphatase, subunit A, domain 1"/>
    <property type="match status" value="1"/>
</dbReference>
<dbReference type="InterPro" id="IPR020583">
    <property type="entry name" value="Inositol_monoP_metal-BS"/>
</dbReference>
<gene>
    <name evidence="6" type="ORF">ACFSBH_10840</name>
</gene>
<dbReference type="EC" id="3.1.3.25" evidence="2"/>
<evidence type="ECO:0000256" key="4">
    <source>
        <dbReference type="ARBA" id="ARBA00022801"/>
    </source>
</evidence>
<evidence type="ECO:0000256" key="2">
    <source>
        <dbReference type="ARBA" id="ARBA00013106"/>
    </source>
</evidence>
<evidence type="ECO:0000256" key="1">
    <source>
        <dbReference type="ARBA" id="ARBA00001033"/>
    </source>
</evidence>
<dbReference type="Gene3D" id="3.40.190.80">
    <property type="match status" value="1"/>
</dbReference>
<keyword evidence="5" id="KW-0460">Magnesium</keyword>
<dbReference type="PANTHER" id="PTHR20854:SF4">
    <property type="entry name" value="INOSITOL-1-MONOPHOSPHATASE-RELATED"/>
    <property type="match status" value="1"/>
</dbReference>
<dbReference type="SUPFAM" id="SSF56655">
    <property type="entry name" value="Carbohydrate phosphatase"/>
    <property type="match status" value="1"/>
</dbReference>
<reference evidence="7" key="1">
    <citation type="journal article" date="2019" name="Int. J. Syst. Evol. Microbiol.">
        <title>The Global Catalogue of Microorganisms (GCM) 10K type strain sequencing project: providing services to taxonomists for standard genome sequencing and annotation.</title>
        <authorList>
            <consortium name="The Broad Institute Genomics Platform"/>
            <consortium name="The Broad Institute Genome Sequencing Center for Infectious Disease"/>
            <person name="Wu L."/>
            <person name="Ma J."/>
        </authorList>
    </citation>
    <scope>NUCLEOTIDE SEQUENCE [LARGE SCALE GENOMIC DNA]</scope>
    <source>
        <strain evidence="7">CGMCC 1.12376</strain>
    </source>
</reference>
<dbReference type="CDD" id="cd01637">
    <property type="entry name" value="IMPase_like"/>
    <property type="match status" value="1"/>
</dbReference>
<evidence type="ECO:0000313" key="6">
    <source>
        <dbReference type="EMBL" id="MFD1608152.1"/>
    </source>
</evidence>
<organism evidence="6 7">
    <name type="scientific">Oceanobacillus luteolus</name>
    <dbReference type="NCBI Taxonomy" id="1274358"/>
    <lineage>
        <taxon>Bacteria</taxon>
        <taxon>Bacillati</taxon>
        <taxon>Bacillota</taxon>
        <taxon>Bacilli</taxon>
        <taxon>Bacillales</taxon>
        <taxon>Bacillaceae</taxon>
        <taxon>Oceanobacillus</taxon>
    </lineage>
</organism>
<evidence type="ECO:0000313" key="7">
    <source>
        <dbReference type="Proteomes" id="UP001597221"/>
    </source>
</evidence>
<name>A0ABW4HSP8_9BACI</name>